<dbReference type="InterPro" id="IPR006626">
    <property type="entry name" value="PbH1"/>
</dbReference>
<dbReference type="STRING" id="797209.GCA_000376445_02296"/>
<dbReference type="InterPro" id="IPR006311">
    <property type="entry name" value="TAT_signal"/>
</dbReference>
<dbReference type="PATRIC" id="fig|797209.4.peg.3584"/>
<feature type="region of interest" description="Disordered" evidence="1">
    <location>
        <begin position="30"/>
        <end position="76"/>
    </location>
</feature>
<dbReference type="Proteomes" id="UP000003751">
    <property type="component" value="Unassembled WGS sequence"/>
</dbReference>
<gene>
    <name evidence="2" type="ORF">ZOD2009_18295</name>
</gene>
<dbReference type="EMBL" id="AEMG01000022">
    <property type="protein sequence ID" value="EFW90671.1"/>
    <property type="molecule type" value="Genomic_DNA"/>
</dbReference>
<name>E7QXX0_HALPU</name>
<organism evidence="2 3">
    <name type="scientific">Haladaptatus paucihalophilus DX253</name>
    <dbReference type="NCBI Taxonomy" id="797209"/>
    <lineage>
        <taxon>Archaea</taxon>
        <taxon>Methanobacteriati</taxon>
        <taxon>Methanobacteriota</taxon>
        <taxon>Stenosarchaea group</taxon>
        <taxon>Halobacteria</taxon>
        <taxon>Halobacteriales</taxon>
        <taxon>Haladaptataceae</taxon>
        <taxon>Haladaptatus</taxon>
    </lineage>
</organism>
<dbReference type="PROSITE" id="PS51318">
    <property type="entry name" value="TAT"/>
    <property type="match status" value="1"/>
</dbReference>
<reference evidence="2 3" key="1">
    <citation type="journal article" date="2014" name="ISME J.">
        <title>Trehalose/2-sulfotrehalose biosynthesis and glycine-betaine uptake are widely spread mechanisms for osmoadaptation in the Halobacteriales.</title>
        <authorList>
            <person name="Youssef N.H."/>
            <person name="Savage-Ashlock K.N."/>
            <person name="McCully A.L."/>
            <person name="Luedtke B."/>
            <person name="Shaw E.I."/>
            <person name="Hoff W.D."/>
            <person name="Elshahed M.S."/>
        </authorList>
    </citation>
    <scope>NUCLEOTIDE SEQUENCE [LARGE SCALE GENOMIC DNA]</scope>
    <source>
        <strain evidence="2 3">DX253</strain>
    </source>
</reference>
<dbReference type="RefSeq" id="WP_007982266.1">
    <property type="nucleotide sequence ID" value="NZ_AEMG01000022.1"/>
</dbReference>
<evidence type="ECO:0000256" key="1">
    <source>
        <dbReference type="SAM" id="MobiDB-lite"/>
    </source>
</evidence>
<comment type="caution">
    <text evidence="2">The sequence shown here is derived from an EMBL/GenBank/DDBJ whole genome shotgun (WGS) entry which is preliminary data.</text>
</comment>
<feature type="compositionally biased region" description="Low complexity" evidence="1">
    <location>
        <begin position="44"/>
        <end position="67"/>
    </location>
</feature>
<evidence type="ECO:0000313" key="3">
    <source>
        <dbReference type="Proteomes" id="UP000003751"/>
    </source>
</evidence>
<dbReference type="OrthoDB" id="236981at2157"/>
<dbReference type="SMART" id="SM00710">
    <property type="entry name" value="PbH1"/>
    <property type="match status" value="5"/>
</dbReference>
<protein>
    <submittedName>
        <fullName evidence="2">Fibronectin type III domain protein</fullName>
    </submittedName>
</protein>
<sequence length="839" mass="89486">MTCEPTDAEMKRRRLLKTIGAGALASGLAGCSSVSTGNEDGNETSKATASSTASKTTEDGTTAGTDAPPSDGKRVAFGDCTGVLPGECSPQTLTDDITEDTTLGGDCNRYVVEGTIDVTGATLTVTAGTELVFEQNAGLKIAADGTLVAEGTCERPVVFTGQQRTRGFWRGIYFEDSDNPNAMAYCVVEYAGGGDEFWQADDNANLAVGGSSRLAASNCAVRESAAWGFTFGPEVNVDDFSKNIVTANAAGAGFVRDASAHHVDGSGTYAGNDDDIVHVWGRDGLGAGFDATWDALDARYRVAKLVELRTDAHLTIAPGTTLSFEQEAGLKVSESSQLTAAGIDPNTEESKPITFTGEQKTRGFWRGLYFETSDRVPSVLENCVIEYGGGGDEYWTADAHANVAVGGGARARITRSTLRESGGYGFNFAEAVTIDSFVNNTVTRNATGAGHVRDDRAQFLSDTGTYTGNDVDRVYVWQHDDIGTDLDVTWDAIDVPYFVDTGAIETYGNLTIDPGTTVEFGQDAGLKLLDGGTLTAVGIVPDTEESKPITFTGGQKTRGYWRGIYFQQTDRTENQLRNCVVEYGGGGDEYWSADAKANVAVSNGSRARIDGCTIRESGAWGFDFSDDVSVDSFTRNTVTANAEGAGHVRDDTAHFLSDTSTYTGNDEDRVYVWQRDDIRESMAVTWDAIDVPYFIDTGAVSVYGALTIEPGATLEFGQDTGLRMYDGGILSAVGTGDEPITFTGEQKTRGYWRGIYFDDTNRTENELRYCVVEYGGGGNEFWNAKEHANVAVTNGSRLSIRHSTVRNSAGYGYEVTQDSTLTASANSVVDNALGASVNT</sequence>
<dbReference type="eggNOG" id="ENOG502N5FM">
    <property type="taxonomic scope" value="Archaea"/>
</dbReference>
<evidence type="ECO:0000313" key="2">
    <source>
        <dbReference type="EMBL" id="EFW90671.1"/>
    </source>
</evidence>
<proteinExistence type="predicted"/>
<accession>E7QXX0</accession>
<dbReference type="AlphaFoldDB" id="E7QXX0"/>